<proteinExistence type="predicted"/>
<keyword evidence="4 10" id="KW-0812">Transmembrane</keyword>
<feature type="transmembrane region" description="Helical" evidence="10">
    <location>
        <begin position="270"/>
        <end position="288"/>
    </location>
</feature>
<dbReference type="Gene3D" id="6.10.140.1330">
    <property type="match status" value="1"/>
</dbReference>
<keyword evidence="3" id="KW-1003">Cell membrane</keyword>
<evidence type="ECO:0000256" key="2">
    <source>
        <dbReference type="ARBA" id="ARBA00022448"/>
    </source>
</evidence>
<dbReference type="GO" id="GO:0051453">
    <property type="term" value="P:regulation of intracellular pH"/>
    <property type="evidence" value="ECO:0007669"/>
    <property type="project" value="TreeGrafter"/>
</dbReference>
<feature type="transmembrane region" description="Helical" evidence="10">
    <location>
        <begin position="300"/>
        <end position="326"/>
    </location>
</feature>
<dbReference type="Proteomes" id="UP000652354">
    <property type="component" value="Unassembled WGS sequence"/>
</dbReference>
<dbReference type="GO" id="GO:0015386">
    <property type="term" value="F:potassium:proton antiporter activity"/>
    <property type="evidence" value="ECO:0007669"/>
    <property type="project" value="TreeGrafter"/>
</dbReference>
<feature type="domain" description="Cation/H+ exchanger transmembrane" evidence="11">
    <location>
        <begin position="14"/>
        <end position="326"/>
    </location>
</feature>
<evidence type="ECO:0000313" key="13">
    <source>
        <dbReference type="Proteomes" id="UP000652354"/>
    </source>
</evidence>
<accession>A0A919Q1L1</accession>
<evidence type="ECO:0000256" key="10">
    <source>
        <dbReference type="SAM" id="Phobius"/>
    </source>
</evidence>
<feature type="transmembrane region" description="Helical" evidence="10">
    <location>
        <begin position="29"/>
        <end position="49"/>
    </location>
</feature>
<evidence type="ECO:0000256" key="1">
    <source>
        <dbReference type="ARBA" id="ARBA00004651"/>
    </source>
</evidence>
<feature type="transmembrane region" description="Helical" evidence="10">
    <location>
        <begin position="55"/>
        <end position="72"/>
    </location>
</feature>
<keyword evidence="8 10" id="KW-0472">Membrane</keyword>
<evidence type="ECO:0000256" key="6">
    <source>
        <dbReference type="ARBA" id="ARBA00023053"/>
    </source>
</evidence>
<name>A0A919Q1L1_9MICO</name>
<dbReference type="EMBL" id="BONR01000002">
    <property type="protein sequence ID" value="GIG54364.1"/>
    <property type="molecule type" value="Genomic_DNA"/>
</dbReference>
<organism evidence="12 13">
    <name type="scientific">Demequina activiva</name>
    <dbReference type="NCBI Taxonomy" id="1582364"/>
    <lineage>
        <taxon>Bacteria</taxon>
        <taxon>Bacillati</taxon>
        <taxon>Actinomycetota</taxon>
        <taxon>Actinomycetes</taxon>
        <taxon>Micrococcales</taxon>
        <taxon>Demequinaceae</taxon>
        <taxon>Demequina</taxon>
    </lineage>
</organism>
<evidence type="ECO:0000259" key="11">
    <source>
        <dbReference type="Pfam" id="PF00999"/>
    </source>
</evidence>
<dbReference type="InterPro" id="IPR018422">
    <property type="entry name" value="Cation/H_exchanger_CPA1"/>
</dbReference>
<evidence type="ECO:0000313" key="12">
    <source>
        <dbReference type="EMBL" id="GIG54364.1"/>
    </source>
</evidence>
<feature type="transmembrane region" description="Helical" evidence="10">
    <location>
        <begin position="6"/>
        <end position="22"/>
    </location>
</feature>
<evidence type="ECO:0000256" key="7">
    <source>
        <dbReference type="ARBA" id="ARBA00023065"/>
    </source>
</evidence>
<keyword evidence="5 10" id="KW-1133">Transmembrane helix</keyword>
<dbReference type="PANTHER" id="PTHR10110">
    <property type="entry name" value="SODIUM/HYDROGEN EXCHANGER"/>
    <property type="match status" value="1"/>
</dbReference>
<dbReference type="PANTHER" id="PTHR10110:SF86">
    <property type="entry name" value="SODIUM_HYDROGEN EXCHANGER 7"/>
    <property type="match status" value="1"/>
</dbReference>
<evidence type="ECO:0000256" key="5">
    <source>
        <dbReference type="ARBA" id="ARBA00022989"/>
    </source>
</evidence>
<comment type="caution">
    <text evidence="12">The sequence shown here is derived from an EMBL/GenBank/DDBJ whole genome shotgun (WGS) entry which is preliminary data.</text>
</comment>
<keyword evidence="2" id="KW-0813">Transport</keyword>
<evidence type="ECO:0000256" key="3">
    <source>
        <dbReference type="ARBA" id="ARBA00022475"/>
    </source>
</evidence>
<reference evidence="12" key="1">
    <citation type="submission" date="2021-01" db="EMBL/GenBank/DDBJ databases">
        <title>Whole genome shotgun sequence of Demequina activiva NBRC 110675.</title>
        <authorList>
            <person name="Komaki H."/>
            <person name="Tamura T."/>
        </authorList>
    </citation>
    <scope>NUCLEOTIDE SEQUENCE</scope>
    <source>
        <strain evidence="12">NBRC 110675</strain>
    </source>
</reference>
<dbReference type="GO" id="GO:0098719">
    <property type="term" value="P:sodium ion import across plasma membrane"/>
    <property type="evidence" value="ECO:0007669"/>
    <property type="project" value="TreeGrafter"/>
</dbReference>
<keyword evidence="6" id="KW-0915">Sodium</keyword>
<gene>
    <name evidence="12" type="ORF">Dac01nite_11160</name>
</gene>
<keyword evidence="9" id="KW-0739">Sodium transport</keyword>
<dbReference type="AlphaFoldDB" id="A0A919Q1L1"/>
<dbReference type="Pfam" id="PF00999">
    <property type="entry name" value="Na_H_Exchanger"/>
    <property type="match status" value="2"/>
</dbReference>
<sequence>MVEVLVIGVIALIAIAFATAVSPRVGVAAPLILVALGVAVSLIPGMPAVEIEPEVILAGVLPPLLYAAGASIPATDFRREFRSIGALSVLLTILSTVLVGVLVHALIPDLAWPWAFAIGAIVSPSDPVATGIIKRLGVSPRVVGLLEGESLLNDATALVLLRGAIVAAASAVTLWDIAWHFVLAMALAVAIGWLVGRVNLSVSARIKDPTANTVFTFTVPFLASIPAELLNASGLVAAVVAGLVTGNGAARRLSPQARQSDHQTWHAIELMLEGAVYLILGLELLGTIEDVERDHEGVGHALGIAVVLLVGVLVVRAAFIAPLLWVQARRARRARELQPHVEHVRELLQDPERREAAGRRLGWRARMRHRGAGSDHVERRLARVQADLSYLVRGTLGPREGAIMVWAGMRGVVTVAAAQTLPTDTPGRSLLVLVAYLVAILSLVIQGGTVAWVVRWVKPSMGASPAERRAERERLDALMDEASARVRREFASQEHHGRGGAQHLAVIRARRDALLDARDVGTFSSPVLSQALHELDVEQIRLEL</sequence>
<evidence type="ECO:0000256" key="9">
    <source>
        <dbReference type="ARBA" id="ARBA00023201"/>
    </source>
</evidence>
<protein>
    <submittedName>
        <fullName evidence="12">Peptidase</fullName>
    </submittedName>
</protein>
<feature type="transmembrane region" description="Helical" evidence="10">
    <location>
        <begin position="84"/>
        <end position="105"/>
    </location>
</feature>
<dbReference type="InterPro" id="IPR006153">
    <property type="entry name" value="Cation/H_exchanger_TM"/>
</dbReference>
<evidence type="ECO:0000256" key="4">
    <source>
        <dbReference type="ARBA" id="ARBA00022692"/>
    </source>
</evidence>
<keyword evidence="13" id="KW-1185">Reference proteome</keyword>
<evidence type="ECO:0000256" key="8">
    <source>
        <dbReference type="ARBA" id="ARBA00023136"/>
    </source>
</evidence>
<feature type="transmembrane region" description="Helical" evidence="10">
    <location>
        <begin position="433"/>
        <end position="454"/>
    </location>
</feature>
<feature type="transmembrane region" description="Helical" evidence="10">
    <location>
        <begin position="177"/>
        <end position="198"/>
    </location>
</feature>
<comment type="subcellular location">
    <subcellularLocation>
        <location evidence="1">Cell membrane</location>
        <topology evidence="1">Multi-pass membrane protein</topology>
    </subcellularLocation>
</comment>
<keyword evidence="7" id="KW-0406">Ion transport</keyword>
<dbReference type="GO" id="GO:0005886">
    <property type="term" value="C:plasma membrane"/>
    <property type="evidence" value="ECO:0007669"/>
    <property type="project" value="UniProtKB-SubCell"/>
</dbReference>
<dbReference type="GO" id="GO:0015385">
    <property type="term" value="F:sodium:proton antiporter activity"/>
    <property type="evidence" value="ECO:0007669"/>
    <property type="project" value="InterPro"/>
</dbReference>
<feature type="domain" description="Cation/H+ exchanger transmembrane" evidence="11">
    <location>
        <begin position="395"/>
        <end position="456"/>
    </location>
</feature>